<organism evidence="2 3">
    <name type="scientific">Niabella pedocola</name>
    <dbReference type="NCBI Taxonomy" id="1752077"/>
    <lineage>
        <taxon>Bacteria</taxon>
        <taxon>Pseudomonadati</taxon>
        <taxon>Bacteroidota</taxon>
        <taxon>Chitinophagia</taxon>
        <taxon>Chitinophagales</taxon>
        <taxon>Chitinophagaceae</taxon>
        <taxon>Niabella</taxon>
    </lineage>
</organism>
<dbReference type="Pfam" id="PF05593">
    <property type="entry name" value="RHS_repeat"/>
    <property type="match status" value="1"/>
</dbReference>
<dbReference type="Proteomes" id="UP001199816">
    <property type="component" value="Unassembled WGS sequence"/>
</dbReference>
<feature type="signal peptide" evidence="1">
    <location>
        <begin position="1"/>
        <end position="18"/>
    </location>
</feature>
<evidence type="ECO:0000313" key="2">
    <source>
        <dbReference type="EMBL" id="MCD2425095.1"/>
    </source>
</evidence>
<keyword evidence="3" id="KW-1185">Reference proteome</keyword>
<evidence type="ECO:0000256" key="1">
    <source>
        <dbReference type="SAM" id="SignalP"/>
    </source>
</evidence>
<reference evidence="2 3" key="1">
    <citation type="submission" date="2021-11" db="EMBL/GenBank/DDBJ databases">
        <title>Genomic of Niabella pedocola.</title>
        <authorList>
            <person name="Wu T."/>
        </authorList>
    </citation>
    <scope>NUCLEOTIDE SEQUENCE [LARGE SCALE GENOMIC DNA]</scope>
    <source>
        <strain evidence="2 3">JCM 31011</strain>
    </source>
</reference>
<dbReference type="InterPro" id="IPR031325">
    <property type="entry name" value="RHS_repeat"/>
</dbReference>
<accession>A0ABS8PW08</accession>
<keyword evidence="1" id="KW-0732">Signal</keyword>
<comment type="caution">
    <text evidence="2">The sequence shown here is derived from an EMBL/GenBank/DDBJ whole genome shotgun (WGS) entry which is preliminary data.</text>
</comment>
<evidence type="ECO:0000313" key="3">
    <source>
        <dbReference type="Proteomes" id="UP001199816"/>
    </source>
</evidence>
<dbReference type="NCBIfam" id="TIGR01643">
    <property type="entry name" value="YD_repeat_2x"/>
    <property type="match status" value="1"/>
</dbReference>
<proteinExistence type="predicted"/>
<sequence length="1112" mass="126736">MKKILTALVLLTSCLCCISQEKLMQIPVAPSVREMEKYTTYNVGLQNGVASFEIPIHNIVTGKITIPIVLSYKAAPIENNGPTDEVGTGWMITPKYSVSRTVYNRTDELYPMPDSMLEKLHAYTNNADRDFFLSSFIRLGYEPEIPNATDYWDSEYDLFHYNTATSNGSFIITDRANRQIRQISKNTTSISYLQDAVTQGGGDPIPAGIKYLEITDGNGIKYEMGKQAGSNEKLYAVTATEDGSAITGWYASRITDPAGNAVKINYTKGYETDRNLRTSVFVKNKTMLPDFSSSGVISHNTSIPYNYFKVMQVKSIETGAEKILYYRQKDNINEGGRIDSILIVNMNNERVKKVQFHYSLSWMHQMLDSVTLTGSNGEMQRYRFEYNNRGNEYPQDHWGFYASAGIGDQRYPAFQNIHFLINGECALITLSNIIALNAVYTSSQAAESYVLKKIHFPTGGSRTYEYEPHQYTGFDERYNAMGTKEMGIRVKQISSYDGANNTLIEEYKYGFNENGLGIVYNDMARTSWFASEGAELLLSPSNYNSVIGRSVLYNSTNPYAGMVNSKGSIYYPQVTVYKKKQSGPGYDYGKTEYFFNNAESVYSEYGYKFYSTIGGLNLTCSVLYEIGSDRIYRPSHIDYSETWKQPFLKEERYYTQRGSSLFLTRKKEYAYIQKDTENYGGLHVRRFVSCYPEYHPSLKDYYYQHVPSLFDYAEYWISCATNLLSQEKETLYDDLGVTPVKTTTTDFDYNGLNQTAVISAMNSKNEQKSTSYKYPIDLPSIPVYQQMIGKNILNPVIEDTRKVNSLQTFYGVTNYGLVNSIYVPVSVKDQYGNNSLETKYSFNAFDVKGNLLEQQKANDVREVFLWGYRSQYPVAKVSGSDYVTVKSFISQAILDSAHLYTEDQVRTELNKIRTGLANTSSQVFTYTYRPSFGMTSETDPTGRTTFYSYDGFGRLSLVKDSEGKIVKKICYNYAGMQTDCSTGMLVTTTPQWTATGSYRCVTDGGGSNTGYQEREERDVNPYSSSYNQLRWTNNGYNTNSCPLPASCSYPCDNYGPTYRCVNGFCENGYMVYTDTYYDNTNHRYVCVYHYEWSDGVWSENYYEYNYDGYCRF</sequence>
<gene>
    <name evidence="2" type="ORF">LQ567_20080</name>
</gene>
<feature type="chain" id="PRO_5045445096" evidence="1">
    <location>
        <begin position="19"/>
        <end position="1112"/>
    </location>
</feature>
<dbReference type="InterPro" id="IPR006530">
    <property type="entry name" value="YD"/>
</dbReference>
<name>A0ABS8PW08_9BACT</name>
<dbReference type="EMBL" id="JAJNEC010000006">
    <property type="protein sequence ID" value="MCD2425095.1"/>
    <property type="molecule type" value="Genomic_DNA"/>
</dbReference>
<dbReference type="RefSeq" id="WP_231007513.1">
    <property type="nucleotide sequence ID" value="NZ_JAJNEC010000006.1"/>
</dbReference>
<protein>
    <submittedName>
        <fullName evidence="2">RHS repeat protein</fullName>
    </submittedName>
</protein>